<dbReference type="GO" id="GO:0015937">
    <property type="term" value="P:coenzyme A biosynthetic process"/>
    <property type="evidence" value="ECO:0007669"/>
    <property type="project" value="UniProtKB-UniRule"/>
</dbReference>
<dbReference type="Pfam" id="PF02441">
    <property type="entry name" value="Flavoprotein"/>
    <property type="match status" value="1"/>
</dbReference>
<comment type="catalytic activity">
    <reaction evidence="3 4">
        <text>N-[(R)-4-phosphopantothenoyl]-L-cysteine + H(+) = (R)-4'-phosphopantetheine + CO2</text>
        <dbReference type="Rhea" id="RHEA:16793"/>
        <dbReference type="ChEBI" id="CHEBI:15378"/>
        <dbReference type="ChEBI" id="CHEBI:16526"/>
        <dbReference type="ChEBI" id="CHEBI:59458"/>
        <dbReference type="ChEBI" id="CHEBI:61723"/>
        <dbReference type="EC" id="4.1.1.36"/>
    </reaction>
</comment>
<keyword evidence="3" id="KW-0460">Magnesium</keyword>
<dbReference type="PANTHER" id="PTHR14359:SF6">
    <property type="entry name" value="PHOSPHOPANTOTHENOYLCYSTEINE DECARBOXYLASE"/>
    <property type="match status" value="1"/>
</dbReference>
<keyword evidence="3 4" id="KW-0436">Ligase</keyword>
<dbReference type="InterPro" id="IPR003382">
    <property type="entry name" value="Flavoprotein"/>
</dbReference>
<dbReference type="InterPro" id="IPR005252">
    <property type="entry name" value="CoaBC"/>
</dbReference>
<comment type="similarity">
    <text evidence="3 4">In the N-terminal section; belongs to the HFCD (homo-oligomeric flavin containing Cys decarboxylase) superfamily.</text>
</comment>
<feature type="active site" description="Proton donor" evidence="3">
    <location>
        <position position="157"/>
    </location>
</feature>
<organism evidence="7 8">
    <name type="scientific">Mariprofundus ferrinatatus</name>
    <dbReference type="NCBI Taxonomy" id="1921087"/>
    <lineage>
        <taxon>Bacteria</taxon>
        <taxon>Pseudomonadati</taxon>
        <taxon>Pseudomonadota</taxon>
        <taxon>Candidatius Mariprofundia</taxon>
        <taxon>Mariprofundales</taxon>
        <taxon>Mariprofundaceae</taxon>
        <taxon>Mariprofundus</taxon>
    </lineage>
</organism>
<proteinExistence type="inferred from homology"/>
<dbReference type="SUPFAM" id="SSF52507">
    <property type="entry name" value="Homo-oligomeric flavin-containing Cys decarboxylases, HFCD"/>
    <property type="match status" value="1"/>
</dbReference>
<feature type="domain" description="DNA/pantothenate metabolism flavoprotein C-terminal" evidence="6">
    <location>
        <begin position="184"/>
        <end position="390"/>
    </location>
</feature>
<dbReference type="SUPFAM" id="SSF102645">
    <property type="entry name" value="CoaB-like"/>
    <property type="match status" value="1"/>
</dbReference>
<comment type="cofactor">
    <cofactor evidence="3">
        <name>Mg(2+)</name>
        <dbReference type="ChEBI" id="CHEBI:18420"/>
    </cofactor>
</comment>
<evidence type="ECO:0000259" key="5">
    <source>
        <dbReference type="Pfam" id="PF02441"/>
    </source>
</evidence>
<dbReference type="GO" id="GO:0010181">
    <property type="term" value="F:FMN binding"/>
    <property type="evidence" value="ECO:0007669"/>
    <property type="project" value="UniProtKB-UniRule"/>
</dbReference>
<dbReference type="GO" id="GO:0004632">
    <property type="term" value="F:phosphopantothenate--cysteine ligase activity"/>
    <property type="evidence" value="ECO:0007669"/>
    <property type="project" value="UniProtKB-UniRule"/>
</dbReference>
<keyword evidence="3" id="KW-0479">Metal-binding</keyword>
<accession>A0A2K8L8Z3</accession>
<dbReference type="EC" id="6.3.2.5" evidence="3"/>
<keyword evidence="1 3" id="KW-0210">Decarboxylase</keyword>
<dbReference type="RefSeq" id="WP_100264864.1">
    <property type="nucleotide sequence ID" value="NZ_CP018800.1"/>
</dbReference>
<dbReference type="Gene3D" id="3.40.50.1950">
    <property type="entry name" value="Flavin prenyltransferase-like"/>
    <property type="match status" value="1"/>
</dbReference>
<keyword evidence="3 4" id="KW-0288">FMN</keyword>
<comment type="similarity">
    <text evidence="3 4">In the C-terminal section; belongs to the PPC synthetase family.</text>
</comment>
<feature type="binding site" evidence="3">
    <location>
        <position position="337"/>
    </location>
    <ligand>
        <name>CTP</name>
        <dbReference type="ChEBI" id="CHEBI:37563"/>
    </ligand>
</feature>
<feature type="domain" description="Flavoprotein" evidence="5">
    <location>
        <begin position="5"/>
        <end position="176"/>
    </location>
</feature>
<keyword evidence="3 4" id="KW-0285">Flavoprotein</keyword>
<feature type="binding site" evidence="3">
    <location>
        <begin position="304"/>
        <end position="307"/>
    </location>
    <ligand>
        <name>CTP</name>
        <dbReference type="ChEBI" id="CHEBI:37563"/>
    </ligand>
</feature>
<feature type="binding site" evidence="3">
    <location>
        <position position="323"/>
    </location>
    <ligand>
        <name>CTP</name>
        <dbReference type="ChEBI" id="CHEBI:37563"/>
    </ligand>
</feature>
<dbReference type="Gene3D" id="3.40.50.10300">
    <property type="entry name" value="CoaB-like"/>
    <property type="match status" value="1"/>
</dbReference>
<dbReference type="GO" id="GO:0046872">
    <property type="term" value="F:metal ion binding"/>
    <property type="evidence" value="ECO:0007669"/>
    <property type="project" value="UniProtKB-KW"/>
</dbReference>
<sequence>MLAGKRILIGIGGGIAVYRVAELVRLLIKAGAEVRCVMTRSACQFVSPLTFEALTGKEVHTELFDLTTERNMGHIQLARWADAVVIAPATANILARLAYGIADDLLTTMMQVNKAPTLLAPAMNSSMWESDATRRNVEALTTRGIRFIGPESGQLACGEEGSGRLSEPENIVSALLPLLTEQTLQDQRWVINAGPTAEAWDAVRLLTNRASGKLGALLASAAAVMGAEVALIAGPGTPDAHPLVKRINVTSADEMLAACIDTAKDANTFIATAAVSDFRFQETHSGKLKRNDTKSMNVELIANPDIVAEVAAMYQRPSHVIAFAAESSNHTGYARSKLEQKGVDAIVANDIGNMGSERAGGWWVTAEREVPIDSESKQAFAEQIIQHIMELES</sequence>
<dbReference type="InterPro" id="IPR035929">
    <property type="entry name" value="CoaB-like_sf"/>
</dbReference>
<comment type="catalytic activity">
    <reaction evidence="3 4">
        <text>(R)-4'-phosphopantothenate + L-cysteine + CTP = N-[(R)-4-phosphopantothenoyl]-L-cysteine + CMP + diphosphate + H(+)</text>
        <dbReference type="Rhea" id="RHEA:19397"/>
        <dbReference type="ChEBI" id="CHEBI:10986"/>
        <dbReference type="ChEBI" id="CHEBI:15378"/>
        <dbReference type="ChEBI" id="CHEBI:33019"/>
        <dbReference type="ChEBI" id="CHEBI:35235"/>
        <dbReference type="ChEBI" id="CHEBI:37563"/>
        <dbReference type="ChEBI" id="CHEBI:59458"/>
        <dbReference type="ChEBI" id="CHEBI:60377"/>
        <dbReference type="EC" id="6.3.2.5"/>
    </reaction>
</comment>
<feature type="region of interest" description="Phosphopantothenoylcysteine decarboxylase" evidence="3">
    <location>
        <begin position="1"/>
        <end position="188"/>
    </location>
</feature>
<gene>
    <name evidence="3" type="primary">coaBC</name>
    <name evidence="7" type="ORF">Ga0123462_0520</name>
</gene>
<evidence type="ECO:0000259" key="6">
    <source>
        <dbReference type="Pfam" id="PF04127"/>
    </source>
</evidence>
<keyword evidence="8" id="KW-1185">Reference proteome</keyword>
<reference evidence="7 8" key="1">
    <citation type="submission" date="2016-12" db="EMBL/GenBank/DDBJ databases">
        <title>Isolation and genomic insights into novel planktonic Zetaproteobacteria from stratified waters of the Chesapeake Bay.</title>
        <authorList>
            <person name="McAllister S.M."/>
            <person name="Kato S."/>
            <person name="Chan C.S."/>
            <person name="Chiu B.K."/>
            <person name="Field E.K."/>
        </authorList>
    </citation>
    <scope>NUCLEOTIDE SEQUENCE [LARGE SCALE GENOMIC DNA]</scope>
    <source>
        <strain evidence="7 8">CP-8</strain>
    </source>
</reference>
<feature type="binding site" evidence="3">
    <location>
        <position position="277"/>
    </location>
    <ligand>
        <name>CTP</name>
        <dbReference type="ChEBI" id="CHEBI:37563"/>
    </ligand>
</feature>
<keyword evidence="2 3" id="KW-0456">Lyase</keyword>
<evidence type="ECO:0000256" key="1">
    <source>
        <dbReference type="ARBA" id="ARBA00022793"/>
    </source>
</evidence>
<dbReference type="EC" id="4.1.1.36" evidence="3"/>
<comment type="pathway">
    <text evidence="3 4">Cofactor biosynthesis; coenzyme A biosynthesis; CoA from (R)-pantothenate: step 3/5.</text>
</comment>
<comment type="cofactor">
    <cofactor evidence="3">
        <name>FMN</name>
        <dbReference type="ChEBI" id="CHEBI:58210"/>
    </cofactor>
    <text evidence="3">Binds 1 FMN per subunit.</text>
</comment>
<comment type="function">
    <text evidence="4">Catalyzes two steps in the biosynthesis of coenzyme A. In the first step cysteine is conjugated to 4'-phosphopantothenate to form 4-phosphopantothenoylcysteine, in the latter compound is decarboxylated to form 4'-phosphopantotheine.</text>
</comment>
<dbReference type="InterPro" id="IPR036551">
    <property type="entry name" value="Flavin_trans-like"/>
</dbReference>
<keyword evidence="3" id="KW-0511">Multifunctional enzyme</keyword>
<evidence type="ECO:0000256" key="2">
    <source>
        <dbReference type="ARBA" id="ARBA00023239"/>
    </source>
</evidence>
<dbReference type="GO" id="GO:0071513">
    <property type="term" value="C:phosphopantothenoylcysteine decarboxylase complex"/>
    <property type="evidence" value="ECO:0007669"/>
    <property type="project" value="TreeGrafter"/>
</dbReference>
<dbReference type="KEGG" id="mfn:Ga0123462_0520"/>
<dbReference type="NCBIfam" id="TIGR00521">
    <property type="entry name" value="coaBC_dfp"/>
    <property type="match status" value="1"/>
</dbReference>
<evidence type="ECO:0000313" key="7">
    <source>
        <dbReference type="EMBL" id="ATX81394.1"/>
    </source>
</evidence>
<feature type="binding site" evidence="3">
    <location>
        <position position="341"/>
    </location>
    <ligand>
        <name>CTP</name>
        <dbReference type="ChEBI" id="CHEBI:37563"/>
    </ligand>
</feature>
<dbReference type="AlphaFoldDB" id="A0A2K8L8Z3"/>
<dbReference type="UniPathway" id="UPA00241">
    <property type="reaction ID" value="UER00353"/>
</dbReference>
<comment type="pathway">
    <text evidence="3 4">Cofactor biosynthesis; coenzyme A biosynthesis; CoA from (R)-pantothenate: step 2/5.</text>
</comment>
<evidence type="ECO:0000256" key="3">
    <source>
        <dbReference type="HAMAP-Rule" id="MF_02225"/>
    </source>
</evidence>
<comment type="caution">
    <text evidence="3">Lacks conserved residue(s) required for the propagation of feature annotation.</text>
</comment>
<evidence type="ECO:0000256" key="4">
    <source>
        <dbReference type="RuleBase" id="RU364078"/>
    </source>
</evidence>
<dbReference type="GO" id="GO:0004633">
    <property type="term" value="F:phosphopantothenoylcysteine decarboxylase activity"/>
    <property type="evidence" value="ECO:0007669"/>
    <property type="project" value="UniProtKB-UniRule"/>
</dbReference>
<name>A0A2K8L8Z3_9PROT</name>
<dbReference type="Proteomes" id="UP000231637">
    <property type="component" value="Chromosome"/>
</dbReference>
<feature type="binding site" evidence="3">
    <location>
        <position position="287"/>
    </location>
    <ligand>
        <name>CTP</name>
        <dbReference type="ChEBI" id="CHEBI:37563"/>
    </ligand>
</feature>
<dbReference type="Pfam" id="PF04127">
    <property type="entry name" value="DFP"/>
    <property type="match status" value="1"/>
</dbReference>
<dbReference type="HAMAP" id="MF_02225">
    <property type="entry name" value="CoaBC"/>
    <property type="match status" value="1"/>
</dbReference>
<dbReference type="PANTHER" id="PTHR14359">
    <property type="entry name" value="HOMO-OLIGOMERIC FLAVIN CONTAINING CYS DECARBOXYLASE FAMILY"/>
    <property type="match status" value="1"/>
</dbReference>
<dbReference type="InterPro" id="IPR007085">
    <property type="entry name" value="DNA/pantothenate-metab_flavo_C"/>
</dbReference>
<dbReference type="GO" id="GO:0015941">
    <property type="term" value="P:pantothenate catabolic process"/>
    <property type="evidence" value="ECO:0007669"/>
    <property type="project" value="InterPro"/>
</dbReference>
<dbReference type="OrthoDB" id="5288242at2"/>
<comment type="function">
    <text evidence="3">Catalyzes two sequential steps in the biosynthesis of coenzyme A. In the first step cysteine is conjugated to 4'-phosphopantothenate to form 4-phosphopantothenoylcysteine. In the second step the latter compound is decarboxylated to form 4'-phosphopantotheine.</text>
</comment>
<evidence type="ECO:0000313" key="8">
    <source>
        <dbReference type="Proteomes" id="UP000231637"/>
    </source>
</evidence>
<protein>
    <recommendedName>
        <fullName evidence="3">Coenzyme A biosynthesis bifunctional protein CoaBC</fullName>
    </recommendedName>
    <alternativeName>
        <fullName evidence="3">DNA/pantothenate metabolism flavoprotein</fullName>
    </alternativeName>
    <alternativeName>
        <fullName evidence="3">Phosphopantothenoylcysteine synthetase/decarboxylase</fullName>
        <shortName evidence="3">PPCS-PPCDC</shortName>
    </alternativeName>
    <domain>
        <recommendedName>
            <fullName evidence="3">Phosphopantothenoylcysteine decarboxylase</fullName>
            <shortName evidence="3">PPC decarboxylase</shortName>
            <shortName evidence="3">PPC-DC</shortName>
            <ecNumber evidence="3">4.1.1.36</ecNumber>
        </recommendedName>
        <alternativeName>
            <fullName evidence="3">CoaC</fullName>
        </alternativeName>
    </domain>
    <domain>
        <recommendedName>
            <fullName evidence="3">Phosphopantothenate--cysteine ligase</fullName>
            <ecNumber evidence="3">6.3.2.5</ecNumber>
        </recommendedName>
        <alternativeName>
            <fullName evidence="3">CoaB</fullName>
        </alternativeName>
        <alternativeName>
            <fullName evidence="3">Phosphopantothenoylcysteine synthetase</fullName>
            <shortName evidence="3">PPC synthetase</shortName>
            <shortName evidence="3">PPC-S</shortName>
        </alternativeName>
    </domain>
</protein>
<feature type="region of interest" description="Phosphopantothenate--cysteine ligase" evidence="3">
    <location>
        <begin position="189"/>
        <end position="393"/>
    </location>
</feature>
<dbReference type="EMBL" id="CP018800">
    <property type="protein sequence ID" value="ATX81394.1"/>
    <property type="molecule type" value="Genomic_DNA"/>
</dbReference>